<protein>
    <submittedName>
        <fullName evidence="1">Uncharacterized protein</fullName>
    </submittedName>
</protein>
<dbReference type="Proteomes" id="UP000037696">
    <property type="component" value="Unassembled WGS sequence"/>
</dbReference>
<accession>A0A0M8NXH5</accession>
<name>A0A0M8NXH5_9EURO</name>
<keyword evidence="2" id="KW-1185">Reference proteome</keyword>
<dbReference type="EMBL" id="LHQQ01000506">
    <property type="protein sequence ID" value="KOS36311.1"/>
    <property type="molecule type" value="Genomic_DNA"/>
</dbReference>
<proteinExistence type="predicted"/>
<evidence type="ECO:0000313" key="2">
    <source>
        <dbReference type="Proteomes" id="UP000037696"/>
    </source>
</evidence>
<sequence>MAQDLSVIYYGIDCHDRQLSHAYHMSRSFFILSFVCLRSFYINPSGSLCTSSSFLPIFAFLVKCTLSHKDLARNIDIVKNTAPESPQPHSTSMICSMICSILGRILIPHNDAPIIMPPLNHMI</sequence>
<dbReference type="AlphaFoldDB" id="A0A0M8NXH5"/>
<comment type="caution">
    <text evidence="1">The sequence shown here is derived from an EMBL/GenBank/DDBJ whole genome shotgun (WGS) entry which is preliminary data.</text>
</comment>
<gene>
    <name evidence="1" type="ORF">ACN38_g12958</name>
</gene>
<evidence type="ECO:0000313" key="1">
    <source>
        <dbReference type="EMBL" id="KOS36311.1"/>
    </source>
</evidence>
<reference evidence="1 2" key="1">
    <citation type="submission" date="2015-08" db="EMBL/GenBank/DDBJ databases">
        <title>Genome sequencing of Penicillium nordicum.</title>
        <authorList>
            <person name="Nguyen H.D."/>
            <person name="Seifert K.A."/>
        </authorList>
    </citation>
    <scope>NUCLEOTIDE SEQUENCE [LARGE SCALE GENOMIC DNA]</scope>
    <source>
        <strain evidence="1 2">DAOMC 185683</strain>
    </source>
</reference>
<organism evidence="1 2">
    <name type="scientific">Penicillium nordicum</name>
    <dbReference type="NCBI Taxonomy" id="229535"/>
    <lineage>
        <taxon>Eukaryota</taxon>
        <taxon>Fungi</taxon>
        <taxon>Dikarya</taxon>
        <taxon>Ascomycota</taxon>
        <taxon>Pezizomycotina</taxon>
        <taxon>Eurotiomycetes</taxon>
        <taxon>Eurotiomycetidae</taxon>
        <taxon>Eurotiales</taxon>
        <taxon>Aspergillaceae</taxon>
        <taxon>Penicillium</taxon>
    </lineage>
</organism>